<evidence type="ECO:0000313" key="1">
    <source>
        <dbReference type="EMBL" id="OYR10776.1"/>
    </source>
</evidence>
<proteinExistence type="predicted"/>
<keyword evidence="2" id="KW-1185">Reference proteome</keyword>
<dbReference type="Proteomes" id="UP000216478">
    <property type="component" value="Unassembled WGS sequence"/>
</dbReference>
<comment type="caution">
    <text evidence="1">The sequence shown here is derived from an EMBL/GenBank/DDBJ whole genome shotgun (WGS) entry which is preliminary data.</text>
</comment>
<gene>
    <name evidence="1" type="ORF">CEV33_2242</name>
</gene>
<dbReference type="AlphaFoldDB" id="A0A256F7U6"/>
<protein>
    <submittedName>
        <fullName evidence="1">Uncharacterized protein</fullName>
    </submittedName>
</protein>
<name>A0A256F7U6_9HYPH</name>
<reference evidence="1 2" key="1">
    <citation type="submission" date="2017-07" db="EMBL/GenBank/DDBJ databases">
        <title>Phylogenetic study on the rhizospheric bacterium Ochrobactrum sp. A44.</title>
        <authorList>
            <person name="Krzyzanowska D.M."/>
            <person name="Ossowicki A."/>
            <person name="Rajewska M."/>
            <person name="Maciag T."/>
            <person name="Kaczynski Z."/>
            <person name="Czerwicka M."/>
            <person name="Jafra S."/>
        </authorList>
    </citation>
    <scope>NUCLEOTIDE SEQUENCE [LARGE SCALE GENOMIC DNA]</scope>
    <source>
        <strain evidence="1 2">OgA9a</strain>
    </source>
</reference>
<dbReference type="EMBL" id="NNRL01000163">
    <property type="protein sequence ID" value="OYR10776.1"/>
    <property type="molecule type" value="Genomic_DNA"/>
</dbReference>
<accession>A0A256F7U6</accession>
<organism evidence="1 2">
    <name type="scientific">Brucella grignonensis</name>
    <dbReference type="NCBI Taxonomy" id="94627"/>
    <lineage>
        <taxon>Bacteria</taxon>
        <taxon>Pseudomonadati</taxon>
        <taxon>Pseudomonadota</taxon>
        <taxon>Alphaproteobacteria</taxon>
        <taxon>Hyphomicrobiales</taxon>
        <taxon>Brucellaceae</taxon>
        <taxon>Brucella/Ochrobactrum group</taxon>
        <taxon>Brucella</taxon>
    </lineage>
</organism>
<sequence>MPKPSLSEHEPISCHFVAPKCAPQTEFSVIFEISDYSILTVYK</sequence>
<evidence type="ECO:0000313" key="2">
    <source>
        <dbReference type="Proteomes" id="UP000216478"/>
    </source>
</evidence>